<accession>A0A060NSK6</accession>
<gene>
    <name evidence="2" type="ORF">SRAA_1995</name>
</gene>
<dbReference type="EMBL" id="AP014568">
    <property type="protein sequence ID" value="BAO81849.1"/>
    <property type="molecule type" value="Genomic_DNA"/>
</dbReference>
<proteinExistence type="predicted"/>
<protein>
    <submittedName>
        <fullName evidence="2">ATP/ADP translocase</fullName>
    </submittedName>
</protein>
<keyword evidence="1" id="KW-0812">Transmembrane</keyword>
<name>A0A060NSK6_9BURK</name>
<dbReference type="OrthoDB" id="8689387at2"/>
<evidence type="ECO:0000313" key="2">
    <source>
        <dbReference type="EMBL" id="BAO81849.1"/>
    </source>
</evidence>
<evidence type="ECO:0000256" key="1">
    <source>
        <dbReference type="SAM" id="Phobius"/>
    </source>
</evidence>
<dbReference type="STRING" id="1458425.SRAA_1995"/>
<evidence type="ECO:0000313" key="3">
    <source>
        <dbReference type="Proteomes" id="UP000067461"/>
    </source>
</evidence>
<reference evidence="2 3" key="1">
    <citation type="journal article" date="2014" name="Nat. Commun.">
        <title>Physiological and genomic features of highly alkaliphilic hydrogen-utilizing Betaproteobacteria from a continental serpentinizing site.</title>
        <authorList>
            <person name="Suzuki S."/>
            <person name="Kuenen J.G."/>
            <person name="Schipper K."/>
            <person name="van der Velde S."/>
            <person name="Ishii S."/>
            <person name="Wu A."/>
            <person name="Sorokin D.Y."/>
            <person name="Tenney A."/>
            <person name="Meng X.Y."/>
            <person name="Morrill P.L."/>
            <person name="Kamagata Y."/>
            <person name="Muyzer G."/>
            <person name="Nealson K.H."/>
        </authorList>
    </citation>
    <scope>NUCLEOTIDE SEQUENCE [LARGE SCALE GENOMIC DNA]</scope>
    <source>
        <strain evidence="2 3">A1</strain>
    </source>
</reference>
<feature type="transmembrane region" description="Helical" evidence="1">
    <location>
        <begin position="37"/>
        <end position="57"/>
    </location>
</feature>
<dbReference type="KEGG" id="cbaa:SRAA_1995"/>
<keyword evidence="1" id="KW-0472">Membrane</keyword>
<dbReference type="Proteomes" id="UP000067461">
    <property type="component" value="Chromosome"/>
</dbReference>
<feature type="transmembrane region" description="Helical" evidence="1">
    <location>
        <begin position="6"/>
        <end position="25"/>
    </location>
</feature>
<dbReference type="AlphaFoldDB" id="A0A060NSK6"/>
<organism evidence="2 3">
    <name type="scientific">Serpentinimonas raichei</name>
    <dbReference type="NCBI Taxonomy" id="1458425"/>
    <lineage>
        <taxon>Bacteria</taxon>
        <taxon>Pseudomonadati</taxon>
        <taxon>Pseudomonadota</taxon>
        <taxon>Betaproteobacteria</taxon>
        <taxon>Burkholderiales</taxon>
        <taxon>Comamonadaceae</taxon>
        <taxon>Serpentinimonas</taxon>
    </lineage>
</organism>
<keyword evidence="1" id="KW-1133">Transmembrane helix</keyword>
<sequence>MIVLRILVFMLLGASALSFLLYLITGQERFRRWGFAIFKWTLLSIVVFFGVLFVSQFDWSMFGG</sequence>
<dbReference type="HOGENOM" id="CLU_2971925_0_0_4"/>
<keyword evidence="3" id="KW-1185">Reference proteome</keyword>
<dbReference type="RefSeq" id="WP_045532453.1">
    <property type="nucleotide sequence ID" value="NZ_AP014568.1"/>
</dbReference>